<feature type="transmembrane region" description="Helical" evidence="1">
    <location>
        <begin position="255"/>
        <end position="288"/>
    </location>
</feature>
<dbReference type="Proteomes" id="UP000754883">
    <property type="component" value="Unassembled WGS sequence"/>
</dbReference>
<feature type="transmembrane region" description="Helical" evidence="1">
    <location>
        <begin position="12"/>
        <end position="40"/>
    </location>
</feature>
<reference evidence="2" key="1">
    <citation type="submission" date="2021-10" db="EMBL/GenBank/DDBJ databases">
        <authorList>
            <person name="Piombo E."/>
        </authorList>
    </citation>
    <scope>NUCLEOTIDE SEQUENCE</scope>
</reference>
<feature type="transmembrane region" description="Helical" evidence="1">
    <location>
        <begin position="100"/>
        <end position="118"/>
    </location>
</feature>
<feature type="transmembrane region" description="Helical" evidence="1">
    <location>
        <begin position="187"/>
        <end position="207"/>
    </location>
</feature>
<dbReference type="AlphaFoldDB" id="A0A9N9UBU8"/>
<sequence>MQYGTLSAEAYVAAGGAAAILGFTIAAAIATVVLAIIAFFKTHQLGDDARIGVPWLKAAGGLGSLWLILAIVSPVAEYLIRRARPTHGDTLAYDLGIQQFSILTNLLMYGAYATLLVAQLEFSIGLRRISILWREQQVSGFFEEASRAPHIAGVAAFLVALVINVGDVVCTELYYSGIKAAFLPMQVTALSLHATLCIFSIGTLIYTASQSREVPHTRIWALLLALNSIAAIRHGGLTVLRTFYSITATQGDLAFWPALLTFVQLIFGSWTFVICLGIAYGAVGLAYAKGGLWTRDPLLHQTHKAKLDKLQQLD</sequence>
<proteinExistence type="predicted"/>
<evidence type="ECO:0000256" key="1">
    <source>
        <dbReference type="SAM" id="Phobius"/>
    </source>
</evidence>
<protein>
    <submittedName>
        <fullName evidence="2">Uncharacterized protein</fullName>
    </submittedName>
</protein>
<organism evidence="2 3">
    <name type="scientific">Clonostachys byssicola</name>
    <dbReference type="NCBI Taxonomy" id="160290"/>
    <lineage>
        <taxon>Eukaryota</taxon>
        <taxon>Fungi</taxon>
        <taxon>Dikarya</taxon>
        <taxon>Ascomycota</taxon>
        <taxon>Pezizomycotina</taxon>
        <taxon>Sordariomycetes</taxon>
        <taxon>Hypocreomycetidae</taxon>
        <taxon>Hypocreales</taxon>
        <taxon>Bionectriaceae</taxon>
        <taxon>Clonostachys</taxon>
    </lineage>
</organism>
<keyword evidence="1" id="KW-0472">Membrane</keyword>
<evidence type="ECO:0000313" key="3">
    <source>
        <dbReference type="Proteomes" id="UP000754883"/>
    </source>
</evidence>
<evidence type="ECO:0000313" key="2">
    <source>
        <dbReference type="EMBL" id="CAG9987068.1"/>
    </source>
</evidence>
<feature type="transmembrane region" description="Helical" evidence="1">
    <location>
        <begin position="219"/>
        <end position="243"/>
    </location>
</feature>
<keyword evidence="1" id="KW-0812">Transmembrane</keyword>
<dbReference type="OrthoDB" id="5141368at2759"/>
<feature type="transmembrane region" description="Helical" evidence="1">
    <location>
        <begin position="61"/>
        <end position="80"/>
    </location>
</feature>
<keyword evidence="3" id="KW-1185">Reference proteome</keyword>
<comment type="caution">
    <text evidence="2">The sequence shown here is derived from an EMBL/GenBank/DDBJ whole genome shotgun (WGS) entry which is preliminary data.</text>
</comment>
<feature type="transmembrane region" description="Helical" evidence="1">
    <location>
        <begin position="151"/>
        <end position="175"/>
    </location>
</feature>
<dbReference type="EMBL" id="CABFNO020001407">
    <property type="protein sequence ID" value="CAG9987068.1"/>
    <property type="molecule type" value="Genomic_DNA"/>
</dbReference>
<name>A0A9N9UBU8_9HYPO</name>
<accession>A0A9N9UBU8</accession>
<keyword evidence="1" id="KW-1133">Transmembrane helix</keyword>
<gene>
    <name evidence="2" type="ORF">CBYS24578_00013709</name>
</gene>